<evidence type="ECO:0000313" key="3">
    <source>
        <dbReference type="Proteomes" id="UP000282084"/>
    </source>
</evidence>
<accession>A0A495W6N7</accession>
<proteinExistence type="predicted"/>
<keyword evidence="3" id="KW-1185">Reference proteome</keyword>
<reference evidence="2 3" key="1">
    <citation type="submission" date="2018-10" db="EMBL/GenBank/DDBJ databases">
        <title>Sequencing the genomes of 1000 actinobacteria strains.</title>
        <authorList>
            <person name="Klenk H.-P."/>
        </authorList>
    </citation>
    <scope>NUCLEOTIDE SEQUENCE [LARGE SCALE GENOMIC DNA]</scope>
    <source>
        <strain evidence="2 3">DSM 43800</strain>
    </source>
</reference>
<dbReference type="Proteomes" id="UP000282084">
    <property type="component" value="Unassembled WGS sequence"/>
</dbReference>
<feature type="region of interest" description="Disordered" evidence="1">
    <location>
        <begin position="110"/>
        <end position="131"/>
    </location>
</feature>
<protein>
    <recommendedName>
        <fullName evidence="4">Pentapeptide repeat protein</fullName>
    </recommendedName>
</protein>
<comment type="caution">
    <text evidence="2">The sequence shown here is derived from an EMBL/GenBank/DDBJ whole genome shotgun (WGS) entry which is preliminary data.</text>
</comment>
<organism evidence="2 3">
    <name type="scientific">Saccharothrix australiensis</name>
    <dbReference type="NCBI Taxonomy" id="2072"/>
    <lineage>
        <taxon>Bacteria</taxon>
        <taxon>Bacillati</taxon>
        <taxon>Actinomycetota</taxon>
        <taxon>Actinomycetes</taxon>
        <taxon>Pseudonocardiales</taxon>
        <taxon>Pseudonocardiaceae</taxon>
        <taxon>Saccharothrix</taxon>
    </lineage>
</organism>
<evidence type="ECO:0000313" key="2">
    <source>
        <dbReference type="EMBL" id="RKT57391.1"/>
    </source>
</evidence>
<dbReference type="EMBL" id="RBXO01000001">
    <property type="protein sequence ID" value="RKT57391.1"/>
    <property type="molecule type" value="Genomic_DNA"/>
</dbReference>
<dbReference type="AlphaFoldDB" id="A0A495W6N7"/>
<sequence>MLSAFVRHHRPIRWDDGRFHCEAGFQRALIDVDAALTALVGLGHSASVDLARSCPARSCGARTSPARRCGSPTCAARTSADLGGARLAGAKLAGENIRAAALGEADRQAALARGAVDREHTTPPDGCTGPR</sequence>
<dbReference type="RefSeq" id="WP_121009050.1">
    <property type="nucleotide sequence ID" value="NZ_RBXO01000001.1"/>
</dbReference>
<evidence type="ECO:0008006" key="4">
    <source>
        <dbReference type="Google" id="ProtNLM"/>
    </source>
</evidence>
<evidence type="ECO:0000256" key="1">
    <source>
        <dbReference type="SAM" id="MobiDB-lite"/>
    </source>
</evidence>
<gene>
    <name evidence="2" type="ORF">C8E97_6111</name>
</gene>
<name>A0A495W6N7_9PSEU</name>